<evidence type="ECO:0000313" key="2">
    <source>
        <dbReference type="Proteomes" id="UP000324705"/>
    </source>
</evidence>
<sequence length="68" mass="7958">MSLISWCDPWWCWCREALGTSVQARYLSRWDIQVALRSGCLIIYRKVINSRKRLRADVGLDEGEVCPK</sequence>
<organism evidence="1 2">
    <name type="scientific">Triticum turgidum subsp. durum</name>
    <name type="common">Durum wheat</name>
    <name type="synonym">Triticum durum</name>
    <dbReference type="NCBI Taxonomy" id="4567"/>
    <lineage>
        <taxon>Eukaryota</taxon>
        <taxon>Viridiplantae</taxon>
        <taxon>Streptophyta</taxon>
        <taxon>Embryophyta</taxon>
        <taxon>Tracheophyta</taxon>
        <taxon>Spermatophyta</taxon>
        <taxon>Magnoliopsida</taxon>
        <taxon>Liliopsida</taxon>
        <taxon>Poales</taxon>
        <taxon>Poaceae</taxon>
        <taxon>BOP clade</taxon>
        <taxon>Pooideae</taxon>
        <taxon>Triticodae</taxon>
        <taxon>Triticeae</taxon>
        <taxon>Triticinae</taxon>
        <taxon>Triticum</taxon>
    </lineage>
</organism>
<accession>A0A9R0Z444</accession>
<keyword evidence="2" id="KW-1185">Reference proteome</keyword>
<protein>
    <submittedName>
        <fullName evidence="1">Uncharacterized protein</fullName>
    </submittedName>
</protein>
<dbReference type="Gramene" id="TRITD7Av1G030100.1">
    <property type="protein sequence ID" value="TRITD7Av1G030100.1"/>
    <property type="gene ID" value="TRITD7Av1G030100"/>
</dbReference>
<proteinExistence type="predicted"/>
<evidence type="ECO:0000313" key="1">
    <source>
        <dbReference type="EMBL" id="VAI70150.1"/>
    </source>
</evidence>
<dbReference type="AlphaFoldDB" id="A0A9R0Z444"/>
<gene>
    <name evidence="1" type="ORF">TRITD_7Av1G030100</name>
</gene>
<dbReference type="Proteomes" id="UP000324705">
    <property type="component" value="Chromosome 7A"/>
</dbReference>
<dbReference type="EMBL" id="LT934123">
    <property type="protein sequence ID" value="VAI70150.1"/>
    <property type="molecule type" value="Genomic_DNA"/>
</dbReference>
<name>A0A9R0Z444_TRITD</name>
<reference evidence="1 2" key="1">
    <citation type="submission" date="2017-09" db="EMBL/GenBank/DDBJ databases">
        <authorList>
            <consortium name="International Durum Wheat Genome Sequencing Consortium (IDWGSC)"/>
            <person name="Milanesi L."/>
        </authorList>
    </citation>
    <scope>NUCLEOTIDE SEQUENCE [LARGE SCALE GENOMIC DNA]</scope>
    <source>
        <strain evidence="2">cv. Svevo</strain>
    </source>
</reference>